<evidence type="ECO:0000313" key="3">
    <source>
        <dbReference type="Proteomes" id="UP001050691"/>
    </source>
</evidence>
<reference evidence="2" key="1">
    <citation type="submission" date="2021-10" db="EMBL/GenBank/DDBJ databases">
        <title>De novo Genome Assembly of Clathrus columnatus (Basidiomycota, Fungi) Using Illumina and Nanopore Sequence Data.</title>
        <authorList>
            <person name="Ogiso-Tanaka E."/>
            <person name="Itagaki H."/>
            <person name="Hosoya T."/>
            <person name="Hosaka K."/>
        </authorList>
    </citation>
    <scope>NUCLEOTIDE SEQUENCE</scope>
    <source>
        <strain evidence="2">MO-923</strain>
    </source>
</reference>
<sequence length="488" mass="53672">MTRPHEIYRNQFAQELNRCPIWDPTHPADDPVDIGDVGYLSDDGGWIKIFNLRTEMDLNKLPPNSQPGSLVVIDQKVVKGVFVGPRFSKSVRKTGISVEIGAAEQGAVLFVADDAVSREASNKQDFLSIMNTQIQDWMEFVRREGRIVAMHELIFVTGYVRTSIWAAVAFREKNQDCQFTLGGILPLPTGTVTAQARVWASLDINAFAWTGGPEGCIKSGIEETAHLLHSTSSVTSPLGLLENEDPRHQCVLLRGYRMAERHSWFTTRNKKIKTKDGIEIISDINTCATPTEDLRARGSGSDDVIQRVEECDNGDHAKNPSADEVDASTSTKEHKKLKKTKRASFFDRLMGRNNRRHDDGAGGGAGSSGNSGGPQNQTFTPQQTDTTKNKGKSNECEHSLDTEECSEAANLNPWDILFEHIFKAEEKASFAIIHDDDLSVINGITSAGNSMERSTIYLHNSVGMFKPTFSALLLDDVTKPGPGSVAHG</sequence>
<dbReference type="AlphaFoldDB" id="A0AAV5AMF0"/>
<feature type="compositionally biased region" description="Polar residues" evidence="1">
    <location>
        <begin position="374"/>
        <end position="386"/>
    </location>
</feature>
<feature type="region of interest" description="Disordered" evidence="1">
    <location>
        <begin position="310"/>
        <end position="395"/>
    </location>
</feature>
<dbReference type="Proteomes" id="UP001050691">
    <property type="component" value="Unassembled WGS sequence"/>
</dbReference>
<keyword evidence="3" id="KW-1185">Reference proteome</keyword>
<organism evidence="2 3">
    <name type="scientific">Clathrus columnatus</name>
    <dbReference type="NCBI Taxonomy" id="1419009"/>
    <lineage>
        <taxon>Eukaryota</taxon>
        <taxon>Fungi</taxon>
        <taxon>Dikarya</taxon>
        <taxon>Basidiomycota</taxon>
        <taxon>Agaricomycotina</taxon>
        <taxon>Agaricomycetes</taxon>
        <taxon>Phallomycetidae</taxon>
        <taxon>Phallales</taxon>
        <taxon>Clathraceae</taxon>
        <taxon>Clathrus</taxon>
    </lineage>
</organism>
<comment type="caution">
    <text evidence="2">The sequence shown here is derived from an EMBL/GenBank/DDBJ whole genome shotgun (WGS) entry which is preliminary data.</text>
</comment>
<gene>
    <name evidence="2" type="ORF">Clacol_008156</name>
</gene>
<feature type="compositionally biased region" description="Basic residues" evidence="1">
    <location>
        <begin position="333"/>
        <end position="342"/>
    </location>
</feature>
<name>A0AAV5AMF0_9AGAM</name>
<evidence type="ECO:0000256" key="1">
    <source>
        <dbReference type="SAM" id="MobiDB-lite"/>
    </source>
</evidence>
<feature type="compositionally biased region" description="Gly residues" evidence="1">
    <location>
        <begin position="361"/>
        <end position="372"/>
    </location>
</feature>
<evidence type="ECO:0000313" key="2">
    <source>
        <dbReference type="EMBL" id="GJJ13899.1"/>
    </source>
</evidence>
<accession>A0AAV5AMF0</accession>
<dbReference type="EMBL" id="BPWL01000009">
    <property type="protein sequence ID" value="GJJ13899.1"/>
    <property type="molecule type" value="Genomic_DNA"/>
</dbReference>
<proteinExistence type="predicted"/>
<protein>
    <submittedName>
        <fullName evidence="2">Uncharacterized protein</fullName>
    </submittedName>
</protein>